<reference evidence="1" key="2">
    <citation type="submission" date="2020-11" db="EMBL/GenBank/DDBJ databases">
        <authorList>
            <person name="McCartney M.A."/>
            <person name="Auch B."/>
            <person name="Kono T."/>
            <person name="Mallez S."/>
            <person name="Becker A."/>
            <person name="Gohl D.M."/>
            <person name="Silverstein K.A.T."/>
            <person name="Koren S."/>
            <person name="Bechman K.B."/>
            <person name="Herman A."/>
            <person name="Abrahante J.E."/>
            <person name="Garbe J."/>
        </authorList>
    </citation>
    <scope>NUCLEOTIDE SEQUENCE</scope>
    <source>
        <strain evidence="1">Duluth1</strain>
        <tissue evidence="1">Whole animal</tissue>
    </source>
</reference>
<evidence type="ECO:0000313" key="1">
    <source>
        <dbReference type="EMBL" id="KAH3740932.1"/>
    </source>
</evidence>
<reference evidence="1" key="1">
    <citation type="journal article" date="2019" name="bioRxiv">
        <title>The Genome of the Zebra Mussel, Dreissena polymorpha: A Resource for Invasive Species Research.</title>
        <authorList>
            <person name="McCartney M.A."/>
            <person name="Auch B."/>
            <person name="Kono T."/>
            <person name="Mallez S."/>
            <person name="Zhang Y."/>
            <person name="Obille A."/>
            <person name="Becker A."/>
            <person name="Abrahante J.E."/>
            <person name="Garbe J."/>
            <person name="Badalamenti J.P."/>
            <person name="Herman A."/>
            <person name="Mangelson H."/>
            <person name="Liachko I."/>
            <person name="Sullivan S."/>
            <person name="Sone E.D."/>
            <person name="Koren S."/>
            <person name="Silverstein K.A.T."/>
            <person name="Beckman K.B."/>
            <person name="Gohl D.M."/>
        </authorList>
    </citation>
    <scope>NUCLEOTIDE SEQUENCE</scope>
    <source>
        <strain evidence="1">Duluth1</strain>
        <tissue evidence="1">Whole animal</tissue>
    </source>
</reference>
<keyword evidence="2" id="KW-1185">Reference proteome</keyword>
<dbReference type="AlphaFoldDB" id="A0A9D4I227"/>
<sequence>MAINVVVSKENLSADGLQRPRWPSCRNRNRCRGKLFVHGDGVKGSPILDWSLRSPQRKRLAMDEVTYQPFRHGLESSSTNELWRQ</sequence>
<comment type="caution">
    <text evidence="1">The sequence shown here is derived from an EMBL/GenBank/DDBJ whole genome shotgun (WGS) entry which is preliminary data.</text>
</comment>
<organism evidence="1 2">
    <name type="scientific">Dreissena polymorpha</name>
    <name type="common">Zebra mussel</name>
    <name type="synonym">Mytilus polymorpha</name>
    <dbReference type="NCBI Taxonomy" id="45954"/>
    <lineage>
        <taxon>Eukaryota</taxon>
        <taxon>Metazoa</taxon>
        <taxon>Spiralia</taxon>
        <taxon>Lophotrochozoa</taxon>
        <taxon>Mollusca</taxon>
        <taxon>Bivalvia</taxon>
        <taxon>Autobranchia</taxon>
        <taxon>Heteroconchia</taxon>
        <taxon>Euheterodonta</taxon>
        <taxon>Imparidentia</taxon>
        <taxon>Neoheterodontei</taxon>
        <taxon>Myida</taxon>
        <taxon>Dreissenoidea</taxon>
        <taxon>Dreissenidae</taxon>
        <taxon>Dreissena</taxon>
    </lineage>
</organism>
<dbReference type="EMBL" id="JAIWYP010000011">
    <property type="protein sequence ID" value="KAH3740932.1"/>
    <property type="molecule type" value="Genomic_DNA"/>
</dbReference>
<name>A0A9D4I227_DREPO</name>
<evidence type="ECO:0000313" key="2">
    <source>
        <dbReference type="Proteomes" id="UP000828390"/>
    </source>
</evidence>
<accession>A0A9D4I227</accession>
<gene>
    <name evidence="1" type="ORF">DPMN_047649</name>
</gene>
<protein>
    <submittedName>
        <fullName evidence="1">Uncharacterized protein</fullName>
    </submittedName>
</protein>
<dbReference type="Proteomes" id="UP000828390">
    <property type="component" value="Unassembled WGS sequence"/>
</dbReference>
<proteinExistence type="predicted"/>